<accession>A0A0G1LTV3</accession>
<feature type="non-terminal residue" evidence="2">
    <location>
        <position position="77"/>
    </location>
</feature>
<dbReference type="EMBL" id="LCJG01000042">
    <property type="protein sequence ID" value="KKT72272.1"/>
    <property type="molecule type" value="Genomic_DNA"/>
</dbReference>
<reference evidence="2 3" key="1">
    <citation type="journal article" date="2015" name="Nature">
        <title>rRNA introns, odd ribosomes, and small enigmatic genomes across a large radiation of phyla.</title>
        <authorList>
            <person name="Brown C.T."/>
            <person name="Hug L.A."/>
            <person name="Thomas B.C."/>
            <person name="Sharon I."/>
            <person name="Castelle C.J."/>
            <person name="Singh A."/>
            <person name="Wilkins M.J."/>
            <person name="Williams K.H."/>
            <person name="Banfield J.F."/>
        </authorList>
    </citation>
    <scope>NUCLEOTIDE SEQUENCE [LARGE SCALE GENOMIC DNA]</scope>
</reference>
<name>A0A0G1LTV3_9BACT</name>
<dbReference type="Proteomes" id="UP000034835">
    <property type="component" value="Unassembled WGS sequence"/>
</dbReference>
<keyword evidence="1" id="KW-0812">Transmembrane</keyword>
<comment type="caution">
    <text evidence="2">The sequence shown here is derived from an EMBL/GenBank/DDBJ whole genome shotgun (WGS) entry which is preliminary data.</text>
</comment>
<gene>
    <name evidence="2" type="ORF">UW68_C0042G0010</name>
</gene>
<organism evidence="2 3">
    <name type="scientific">Candidatus Collierbacteria bacterium GW2011_GWB1_44_6</name>
    <dbReference type="NCBI Taxonomy" id="1618384"/>
    <lineage>
        <taxon>Bacteria</taxon>
        <taxon>Candidatus Collieribacteriota</taxon>
    </lineage>
</organism>
<dbReference type="AlphaFoldDB" id="A0A0G1LTV3"/>
<sequence>MNAKNKKGIWIFSLIIFLFILALYFDSYIIQGVSYIKNNVLDEALIGLTFTSSEIIIFFLVTSLFLWSENKRKWILP</sequence>
<proteinExistence type="predicted"/>
<dbReference type="STRING" id="1618384.UW68_C0042G0010"/>
<evidence type="ECO:0000313" key="2">
    <source>
        <dbReference type="EMBL" id="KKT72272.1"/>
    </source>
</evidence>
<keyword evidence="1" id="KW-0472">Membrane</keyword>
<keyword evidence="1" id="KW-1133">Transmembrane helix</keyword>
<feature type="transmembrane region" description="Helical" evidence="1">
    <location>
        <begin position="45"/>
        <end position="67"/>
    </location>
</feature>
<feature type="transmembrane region" description="Helical" evidence="1">
    <location>
        <begin position="7"/>
        <end position="25"/>
    </location>
</feature>
<evidence type="ECO:0000256" key="1">
    <source>
        <dbReference type="SAM" id="Phobius"/>
    </source>
</evidence>
<protein>
    <submittedName>
        <fullName evidence="2">Uncharacterized protein</fullName>
    </submittedName>
</protein>
<evidence type="ECO:0000313" key="3">
    <source>
        <dbReference type="Proteomes" id="UP000034835"/>
    </source>
</evidence>